<keyword evidence="5" id="KW-0472">Membrane</keyword>
<protein>
    <submittedName>
        <fullName evidence="9">Variant surface glycoprotein 1125.293</fullName>
    </submittedName>
</protein>
<accession>A0A1J0R5J0</accession>
<dbReference type="InterPro" id="IPR027446">
    <property type="entry name" value="VSG_C_dom_sf"/>
</dbReference>
<evidence type="ECO:0000259" key="8">
    <source>
        <dbReference type="Pfam" id="PF10659"/>
    </source>
</evidence>
<dbReference type="VEuPathDB" id="TriTrypDB:Tb1125.6.5240"/>
<dbReference type="InterPro" id="IPR019609">
    <property type="entry name" value="Variant_surf_glycoprt_trypan_C"/>
</dbReference>
<dbReference type="AlphaFoldDB" id="A0A1J0R5J0"/>
<name>A0A1J0R5J0_9TRYP</name>
<evidence type="ECO:0000256" key="7">
    <source>
        <dbReference type="ARBA" id="ARBA00023288"/>
    </source>
</evidence>
<feature type="domain" description="Trypanosome variant surface glycoprotein C-terminal" evidence="8">
    <location>
        <begin position="406"/>
        <end position="454"/>
    </location>
</feature>
<evidence type="ECO:0000256" key="2">
    <source>
        <dbReference type="ARBA" id="ARBA00004609"/>
    </source>
</evidence>
<dbReference type="SUPFAM" id="SSF118251">
    <property type="entry name" value="Variant surface glycoprotein MITAT 1.2, VSG 221, C-terminal domain"/>
    <property type="match status" value="1"/>
</dbReference>
<keyword evidence="7" id="KW-0449">Lipoprotein</keyword>
<dbReference type="VEuPathDB" id="TriTrypDB:Tbg972.3.70"/>
<keyword evidence="4" id="KW-0336">GPI-anchor</keyword>
<keyword evidence="6" id="KW-0325">Glycoprotein</keyword>
<sequence length="495" mass="53016">MHLQEILYLTLATITSFTSNAEDETSIEAITSPFYEVQYLDKLINHYEAKITRAMTNQKQLTLDYTGLTMTATCSSSRARATTYMLLAAAAGRALHQQQQAIDQGAGKINELLSMIKARRAQTKALIHRKVDTLKYGDGSNGKQTQTGLPSGSDFTCDVKTTQVQPRPDTCASQVRGTKHMDETAIAKLPKLKNVKLTPDSRFAGDVYTIKVATTGDVDGGGAGLTKYKQGACVNSGNSGNKIGSITVGLGITAITRDTTKDALTKSSIYEAGSTTTCVGDSADATSHIVTAKQVAAAICKLRNANIQIIPRPMDQTKDTLAGTQALKKVAQLLNSQAISSAEEDSEQTSAVKAFLPSGEATLASDLIDPLANEHISYKADNGIVKINLKESSGADHFETTLAFCFAKEQAAKAAEGAQKTKTDTRTTEKCKEDTEENKCKEDKDCEYKDGKCKLKEGVKAEGTGTAGAQNTTRSNSIVIHKALLLLVNFASRMN</sequence>
<evidence type="ECO:0000313" key="9">
    <source>
        <dbReference type="EMBL" id="APD73118.1"/>
    </source>
</evidence>
<comment type="subcellular location">
    <subcellularLocation>
        <location evidence="2">Cell membrane</location>
        <topology evidence="2">Lipid-anchor</topology>
        <topology evidence="2">GPI-anchor</topology>
    </subcellularLocation>
</comment>
<dbReference type="VEuPathDB" id="TriTrypDB:Tb427_000064200"/>
<dbReference type="SUPFAM" id="SSF58087">
    <property type="entry name" value="Variant surface glycoprotein (N-terminal domain)"/>
    <property type="match status" value="1"/>
</dbReference>
<evidence type="ECO:0000256" key="4">
    <source>
        <dbReference type="ARBA" id="ARBA00022622"/>
    </source>
</evidence>
<proteinExistence type="predicted"/>
<dbReference type="GO" id="GO:0005886">
    <property type="term" value="C:plasma membrane"/>
    <property type="evidence" value="ECO:0007669"/>
    <property type="project" value="UniProtKB-SubCell"/>
</dbReference>
<evidence type="ECO:0000256" key="1">
    <source>
        <dbReference type="ARBA" id="ARBA00002523"/>
    </source>
</evidence>
<organism evidence="9">
    <name type="scientific">Trypanosoma brucei</name>
    <dbReference type="NCBI Taxonomy" id="5691"/>
    <lineage>
        <taxon>Eukaryota</taxon>
        <taxon>Discoba</taxon>
        <taxon>Euglenozoa</taxon>
        <taxon>Kinetoplastea</taxon>
        <taxon>Metakinetoplastina</taxon>
        <taxon>Trypanosomatida</taxon>
        <taxon>Trypanosomatidae</taxon>
        <taxon>Trypanosoma</taxon>
    </lineage>
</organism>
<evidence type="ECO:0000256" key="5">
    <source>
        <dbReference type="ARBA" id="ARBA00023136"/>
    </source>
</evidence>
<dbReference type="GO" id="GO:0098552">
    <property type="term" value="C:side of membrane"/>
    <property type="evidence" value="ECO:0007669"/>
    <property type="project" value="UniProtKB-KW"/>
</dbReference>
<comment type="function">
    <text evidence="1">VSG forms a coat on the surface of the parasite. The trypanosome evades the immune response of the host by expressing a series of antigenically distinct VSGs from an estimated 1000 VSG genes.</text>
</comment>
<dbReference type="Pfam" id="PF10659">
    <property type="entry name" value="Trypan_glycop_C"/>
    <property type="match status" value="1"/>
</dbReference>
<dbReference type="VEuPathDB" id="TriTrypDB:Tb11.0670"/>
<dbReference type="EMBL" id="KX699162">
    <property type="protein sequence ID" value="APD73118.1"/>
    <property type="molecule type" value="Genomic_DNA"/>
</dbReference>
<evidence type="ECO:0000256" key="3">
    <source>
        <dbReference type="ARBA" id="ARBA00022475"/>
    </source>
</evidence>
<evidence type="ECO:0000256" key="6">
    <source>
        <dbReference type="ARBA" id="ARBA00023180"/>
    </source>
</evidence>
<reference evidence="9" key="1">
    <citation type="submission" date="2016-08" db="EMBL/GenBank/DDBJ databases">
        <title>VSG repertoire of Trypanosoma brucei EATRO 1125.</title>
        <authorList>
            <person name="Cross G.A."/>
        </authorList>
    </citation>
    <scope>NUCLEOTIDE SEQUENCE</scope>
    <source>
        <strain evidence="9">EATRO 1125</strain>
    </source>
</reference>
<keyword evidence="3" id="KW-1003">Cell membrane</keyword>